<keyword evidence="4" id="KW-0963">Cytoplasm</keyword>
<evidence type="ECO:0000256" key="9">
    <source>
        <dbReference type="PROSITE-ProRule" id="PRU00277"/>
    </source>
</evidence>
<comment type="catalytic activity">
    <reaction evidence="1 9 10">
        <text>[protein]-peptidylproline (omega=180) = [protein]-peptidylproline (omega=0)</text>
        <dbReference type="Rhea" id="RHEA:16237"/>
        <dbReference type="Rhea" id="RHEA-COMP:10747"/>
        <dbReference type="Rhea" id="RHEA-COMP:10748"/>
        <dbReference type="ChEBI" id="CHEBI:83833"/>
        <dbReference type="ChEBI" id="CHEBI:83834"/>
        <dbReference type="EC" id="5.2.1.8"/>
    </reaction>
</comment>
<dbReference type="GO" id="GO:0042026">
    <property type="term" value="P:protein refolding"/>
    <property type="evidence" value="ECO:0007669"/>
    <property type="project" value="UniProtKB-ARBA"/>
</dbReference>
<organism evidence="12">
    <name type="scientific">Desulfobacca acetoxidans</name>
    <dbReference type="NCBI Taxonomy" id="60893"/>
    <lineage>
        <taxon>Bacteria</taxon>
        <taxon>Pseudomonadati</taxon>
        <taxon>Thermodesulfobacteriota</taxon>
        <taxon>Desulfobaccia</taxon>
        <taxon>Desulfobaccales</taxon>
        <taxon>Desulfobaccaceae</taxon>
        <taxon>Desulfobacca</taxon>
    </lineage>
</organism>
<dbReference type="PANTHER" id="PTHR47861">
    <property type="entry name" value="FKBP-TYPE PEPTIDYL-PROLYL CIS-TRANS ISOMERASE SLYD"/>
    <property type="match status" value="1"/>
</dbReference>
<name>A0A7C3UZT5_9BACT</name>
<comment type="subcellular location">
    <subcellularLocation>
        <location evidence="2">Cytoplasm</location>
    </subcellularLocation>
</comment>
<evidence type="ECO:0000256" key="1">
    <source>
        <dbReference type="ARBA" id="ARBA00000971"/>
    </source>
</evidence>
<comment type="caution">
    <text evidence="12">The sequence shown here is derived from an EMBL/GenBank/DDBJ whole genome shotgun (WGS) entry which is preliminary data.</text>
</comment>
<gene>
    <name evidence="12" type="ORF">ENW96_15070</name>
</gene>
<dbReference type="GO" id="GO:0005737">
    <property type="term" value="C:cytoplasm"/>
    <property type="evidence" value="ECO:0007669"/>
    <property type="project" value="UniProtKB-SubCell"/>
</dbReference>
<evidence type="ECO:0000256" key="7">
    <source>
        <dbReference type="ARBA" id="ARBA00023235"/>
    </source>
</evidence>
<evidence type="ECO:0000256" key="6">
    <source>
        <dbReference type="ARBA" id="ARBA00023186"/>
    </source>
</evidence>
<dbReference type="InterPro" id="IPR001179">
    <property type="entry name" value="PPIase_FKBP_dom"/>
</dbReference>
<dbReference type="SUPFAM" id="SSF54534">
    <property type="entry name" value="FKBP-like"/>
    <property type="match status" value="1"/>
</dbReference>
<evidence type="ECO:0000256" key="10">
    <source>
        <dbReference type="RuleBase" id="RU003915"/>
    </source>
</evidence>
<evidence type="ECO:0000256" key="3">
    <source>
        <dbReference type="ARBA" id="ARBA00006577"/>
    </source>
</evidence>
<dbReference type="Gene3D" id="3.10.50.40">
    <property type="match status" value="1"/>
</dbReference>
<reference evidence="12" key="1">
    <citation type="journal article" date="2020" name="mSystems">
        <title>Genome- and Community-Level Interaction Insights into Carbon Utilization and Element Cycling Functions of Hydrothermarchaeota in Hydrothermal Sediment.</title>
        <authorList>
            <person name="Zhou Z."/>
            <person name="Liu Y."/>
            <person name="Xu W."/>
            <person name="Pan J."/>
            <person name="Luo Z.H."/>
            <person name="Li M."/>
        </authorList>
    </citation>
    <scope>NUCLEOTIDE SEQUENCE [LARGE SCALE GENOMIC DNA]</scope>
    <source>
        <strain evidence="12">SpSt-897</strain>
    </source>
</reference>
<evidence type="ECO:0000256" key="4">
    <source>
        <dbReference type="ARBA" id="ARBA00022490"/>
    </source>
</evidence>
<dbReference type="EMBL" id="DTMF01000366">
    <property type="protein sequence ID" value="HGF35678.1"/>
    <property type="molecule type" value="Genomic_DNA"/>
</dbReference>
<proteinExistence type="inferred from homology"/>
<dbReference type="EC" id="5.2.1.8" evidence="10"/>
<evidence type="ECO:0000259" key="11">
    <source>
        <dbReference type="PROSITE" id="PS50059"/>
    </source>
</evidence>
<feature type="domain" description="PPIase FKBP-type" evidence="11">
    <location>
        <begin position="7"/>
        <end position="71"/>
    </location>
</feature>
<evidence type="ECO:0000256" key="5">
    <source>
        <dbReference type="ARBA" id="ARBA00023110"/>
    </source>
</evidence>
<comment type="function">
    <text evidence="8">Also involved in hydrogenase metallocenter assembly, probably by participating in the nickel insertion step. This function in hydrogenase biosynthesis requires chaperone activity and the presence of the metal-binding domain, but not PPIase activity.</text>
</comment>
<keyword evidence="5 9" id="KW-0697">Rotamase</keyword>
<protein>
    <recommendedName>
        <fullName evidence="10">Peptidyl-prolyl cis-trans isomerase</fullName>
        <ecNumber evidence="10">5.2.1.8</ecNumber>
    </recommendedName>
</protein>
<keyword evidence="7 9" id="KW-0413">Isomerase</keyword>
<keyword evidence="6" id="KW-0143">Chaperone</keyword>
<dbReference type="InterPro" id="IPR046357">
    <property type="entry name" value="PPIase_dom_sf"/>
</dbReference>
<evidence type="ECO:0000256" key="2">
    <source>
        <dbReference type="ARBA" id="ARBA00004496"/>
    </source>
</evidence>
<comment type="similarity">
    <text evidence="3 10">Belongs to the FKBP-type PPIase family.</text>
</comment>
<sequence length="169" mass="18109">MAKIQSGQFAQVHYTGKLADGTVFDSSVGRQPLEFQVGSGQVIPGFDQAIEGMEINEEKIFILKSDEAYGPVRDDLKRDFPRDMLEGKEVQEGQELWFQSPQGPVPGKLAALSAETFTVDFNHPLAGKDLEFSVKLVGISNTPTQRQAGCGCSCSSASDSGCGETGCGQ</sequence>
<dbReference type="GO" id="GO:0003755">
    <property type="term" value="F:peptidyl-prolyl cis-trans isomerase activity"/>
    <property type="evidence" value="ECO:0007669"/>
    <property type="project" value="UniProtKB-UniRule"/>
</dbReference>
<evidence type="ECO:0000313" key="12">
    <source>
        <dbReference type="EMBL" id="HGF35678.1"/>
    </source>
</evidence>
<evidence type="ECO:0000256" key="8">
    <source>
        <dbReference type="ARBA" id="ARBA00037071"/>
    </source>
</evidence>
<dbReference type="PANTHER" id="PTHR47861:SF3">
    <property type="entry name" value="FKBP-TYPE PEPTIDYL-PROLYL CIS-TRANS ISOMERASE SLYD"/>
    <property type="match status" value="1"/>
</dbReference>
<dbReference type="AlphaFoldDB" id="A0A7C3UZT5"/>
<dbReference type="Pfam" id="PF00254">
    <property type="entry name" value="FKBP_C"/>
    <property type="match status" value="1"/>
</dbReference>
<accession>A0A7C3UZT5</accession>
<dbReference type="PROSITE" id="PS50059">
    <property type="entry name" value="FKBP_PPIASE"/>
    <property type="match status" value="1"/>
</dbReference>